<dbReference type="SUPFAM" id="SSF81606">
    <property type="entry name" value="PP2C-like"/>
    <property type="match status" value="1"/>
</dbReference>
<dbReference type="AlphaFoldDB" id="A0A498J1J9"/>
<keyword evidence="2" id="KW-1185">Reference proteome</keyword>
<sequence length="132" mass="14992">MCSYRGESSTCLTLRTWRCPSECLQWRHSEWYASYSRSMSCCETAVLKDRTRPLEDRILCTLDFINTFPGNSGGIKGVRVGIVAVFYGHNRSEAGDMASKLLLEYFDLHMHFLVSASYSAMLENAASRTTRL</sequence>
<comment type="caution">
    <text evidence="1">The sequence shown here is derived from an EMBL/GenBank/DDBJ whole genome shotgun (WGS) entry which is preliminary data.</text>
</comment>
<name>A0A498J1J9_MALDO</name>
<proteinExistence type="predicted"/>
<dbReference type="Proteomes" id="UP000290289">
    <property type="component" value="Chromosome 10"/>
</dbReference>
<organism evidence="1 2">
    <name type="scientific">Malus domestica</name>
    <name type="common">Apple</name>
    <name type="synonym">Pyrus malus</name>
    <dbReference type="NCBI Taxonomy" id="3750"/>
    <lineage>
        <taxon>Eukaryota</taxon>
        <taxon>Viridiplantae</taxon>
        <taxon>Streptophyta</taxon>
        <taxon>Embryophyta</taxon>
        <taxon>Tracheophyta</taxon>
        <taxon>Spermatophyta</taxon>
        <taxon>Magnoliopsida</taxon>
        <taxon>eudicotyledons</taxon>
        <taxon>Gunneridae</taxon>
        <taxon>Pentapetalae</taxon>
        <taxon>rosids</taxon>
        <taxon>fabids</taxon>
        <taxon>Rosales</taxon>
        <taxon>Rosaceae</taxon>
        <taxon>Amygdaloideae</taxon>
        <taxon>Maleae</taxon>
        <taxon>Malus</taxon>
    </lineage>
</organism>
<accession>A0A498J1J9</accession>
<evidence type="ECO:0000313" key="1">
    <source>
        <dbReference type="EMBL" id="RXH88234.1"/>
    </source>
</evidence>
<dbReference type="Gene3D" id="3.60.40.10">
    <property type="entry name" value="PPM-type phosphatase domain"/>
    <property type="match status" value="1"/>
</dbReference>
<gene>
    <name evidence="1" type="ORF">DVH24_042305</name>
</gene>
<dbReference type="InterPro" id="IPR036457">
    <property type="entry name" value="PPM-type-like_dom_sf"/>
</dbReference>
<dbReference type="EMBL" id="RDQH01000336">
    <property type="protein sequence ID" value="RXH88234.1"/>
    <property type="molecule type" value="Genomic_DNA"/>
</dbReference>
<protein>
    <submittedName>
        <fullName evidence="1">Uncharacterized protein</fullName>
    </submittedName>
</protein>
<reference evidence="1 2" key="1">
    <citation type="submission" date="2018-10" db="EMBL/GenBank/DDBJ databases">
        <title>A high-quality apple genome assembly.</title>
        <authorList>
            <person name="Hu J."/>
        </authorList>
    </citation>
    <scope>NUCLEOTIDE SEQUENCE [LARGE SCALE GENOMIC DNA]</scope>
    <source>
        <strain evidence="2">cv. HFTH1</strain>
        <tissue evidence="1">Young leaf</tissue>
    </source>
</reference>
<evidence type="ECO:0000313" key="2">
    <source>
        <dbReference type="Proteomes" id="UP000290289"/>
    </source>
</evidence>